<dbReference type="Proteomes" id="UP001142078">
    <property type="component" value="Unassembled WGS sequence"/>
</dbReference>
<evidence type="ECO:0000256" key="1">
    <source>
        <dbReference type="SAM" id="SignalP"/>
    </source>
</evidence>
<dbReference type="OrthoDB" id="10016397at2"/>
<dbReference type="AlphaFoldDB" id="A0A9X2S693"/>
<gene>
    <name evidence="2" type="ORF">NSA23_15050</name>
</gene>
<keyword evidence="1" id="KW-0732">Signal</keyword>
<feature type="chain" id="PRO_5040991609" evidence="1">
    <location>
        <begin position="24"/>
        <end position="106"/>
    </location>
</feature>
<proteinExistence type="predicted"/>
<evidence type="ECO:0000313" key="2">
    <source>
        <dbReference type="EMBL" id="MCR2045418.1"/>
    </source>
</evidence>
<reference evidence="2" key="1">
    <citation type="submission" date="2022-07" db="EMBL/GenBank/DDBJ databases">
        <title>Enhanced cultured diversity of the mouse gut microbiota enables custom-made synthetic communities.</title>
        <authorList>
            <person name="Afrizal A."/>
        </authorList>
    </citation>
    <scope>NUCLEOTIDE SEQUENCE</scope>
    <source>
        <strain evidence="2">DSM 29482</strain>
    </source>
</reference>
<name>A0A9X2S693_9FIRM</name>
<protein>
    <submittedName>
        <fullName evidence="2">Uncharacterized protein</fullName>
    </submittedName>
</protein>
<comment type="caution">
    <text evidence="2">The sequence shown here is derived from an EMBL/GenBank/DDBJ whole genome shotgun (WGS) entry which is preliminary data.</text>
</comment>
<feature type="signal peptide" evidence="1">
    <location>
        <begin position="1"/>
        <end position="23"/>
    </location>
</feature>
<organism evidence="2 3">
    <name type="scientific">Anaerosalibacter massiliensis</name>
    <dbReference type="NCBI Taxonomy" id="1347392"/>
    <lineage>
        <taxon>Bacteria</taxon>
        <taxon>Bacillati</taxon>
        <taxon>Bacillota</taxon>
        <taxon>Tissierellia</taxon>
        <taxon>Tissierellales</taxon>
        <taxon>Sporanaerobacteraceae</taxon>
        <taxon>Anaerosalibacter</taxon>
    </lineage>
</organism>
<keyword evidence="3" id="KW-1185">Reference proteome</keyword>
<accession>A0A9X2S693</accession>
<sequence>MKKLSIVLSIILLCSSFGITSYAENENDLLKKADSYGFKEAEELPEGVVPIEVNSIEELDKVMESLNSMEKDFENSNLETSYKINPKTSLSRSNNIYRYCFSFQQI</sequence>
<dbReference type="RefSeq" id="WP_042682458.1">
    <property type="nucleotide sequence ID" value="NZ_CABKTM010000044.1"/>
</dbReference>
<dbReference type="EMBL" id="JANJZL010000017">
    <property type="protein sequence ID" value="MCR2045418.1"/>
    <property type="molecule type" value="Genomic_DNA"/>
</dbReference>
<evidence type="ECO:0000313" key="3">
    <source>
        <dbReference type="Proteomes" id="UP001142078"/>
    </source>
</evidence>